<protein>
    <submittedName>
        <fullName evidence="2">Uncharacterized protein</fullName>
    </submittedName>
</protein>
<dbReference type="AlphaFoldDB" id="A0AAV2RIU6"/>
<feature type="transmembrane region" description="Helical" evidence="1">
    <location>
        <begin position="57"/>
        <end position="75"/>
    </location>
</feature>
<feature type="transmembrane region" description="Helical" evidence="1">
    <location>
        <begin position="20"/>
        <end position="37"/>
    </location>
</feature>
<feature type="transmembrane region" description="Helical" evidence="1">
    <location>
        <begin position="338"/>
        <end position="356"/>
    </location>
</feature>
<feature type="transmembrane region" description="Helical" evidence="1">
    <location>
        <begin position="170"/>
        <end position="190"/>
    </location>
</feature>
<evidence type="ECO:0000313" key="3">
    <source>
        <dbReference type="Proteomes" id="UP001497623"/>
    </source>
</evidence>
<keyword evidence="3" id="KW-1185">Reference proteome</keyword>
<keyword evidence="1" id="KW-0472">Membrane</keyword>
<proteinExistence type="predicted"/>
<gene>
    <name evidence="2" type="ORF">MNOR_LOCUS24705</name>
</gene>
<evidence type="ECO:0000313" key="2">
    <source>
        <dbReference type="EMBL" id="CAL4124702.1"/>
    </source>
</evidence>
<accession>A0AAV2RIU6</accession>
<feature type="transmembrane region" description="Helical" evidence="1">
    <location>
        <begin position="96"/>
        <end position="115"/>
    </location>
</feature>
<dbReference type="Proteomes" id="UP001497623">
    <property type="component" value="Unassembled WGS sequence"/>
</dbReference>
<keyword evidence="1" id="KW-0812">Transmembrane</keyword>
<feature type="non-terminal residue" evidence="2">
    <location>
        <position position="400"/>
    </location>
</feature>
<evidence type="ECO:0000256" key="1">
    <source>
        <dbReference type="SAM" id="Phobius"/>
    </source>
</evidence>
<organism evidence="2 3">
    <name type="scientific">Meganyctiphanes norvegica</name>
    <name type="common">Northern krill</name>
    <name type="synonym">Thysanopoda norvegica</name>
    <dbReference type="NCBI Taxonomy" id="48144"/>
    <lineage>
        <taxon>Eukaryota</taxon>
        <taxon>Metazoa</taxon>
        <taxon>Ecdysozoa</taxon>
        <taxon>Arthropoda</taxon>
        <taxon>Crustacea</taxon>
        <taxon>Multicrustacea</taxon>
        <taxon>Malacostraca</taxon>
        <taxon>Eumalacostraca</taxon>
        <taxon>Eucarida</taxon>
        <taxon>Euphausiacea</taxon>
        <taxon>Euphausiidae</taxon>
        <taxon>Meganyctiphanes</taxon>
    </lineage>
</organism>
<feature type="transmembrane region" description="Helical" evidence="1">
    <location>
        <begin position="293"/>
        <end position="318"/>
    </location>
</feature>
<comment type="caution">
    <text evidence="2">The sequence shown here is derived from an EMBL/GenBank/DDBJ whole genome shotgun (WGS) entry which is preliminary data.</text>
</comment>
<name>A0AAV2RIU6_MEGNR</name>
<sequence>MAPCRRRNVDLQLSRQSIRLLIWGSSLGPVTMPSLILKESKLTLIKEGNLVSKMMVLIIPSSRNFSWIVIFAFCLSTQTWYKKIRQIRKHRNTKPVPCMMLKIYQLILYSILIYACTKKLLTAAAEIDWRTLLHERGSRATTGMKWRPSSQLEVIIINSNSKYFFLSLKIIYSFFLNIIWWPVAVITLTGPKGQLMFFWRPYAAHYTLTGPPLTAINDDVGPPQRVINVMNRRENHETNVKISYEQIEPWRNSILIPVKLVMVVADIKCNTYHFKQYIWWNGDTRKPFGSEAALYLVVSEYLVVCYTSSLTFSISGVAKEIMTLSLAVYYYNETLSSINIMGLFVCVIGIAFHVVIKASSAPVKTNSNSSHNGLGAHIETYQKIPLLSESDQEEQELFTR</sequence>
<dbReference type="EMBL" id="CAXKWB010022881">
    <property type="protein sequence ID" value="CAL4124702.1"/>
    <property type="molecule type" value="Genomic_DNA"/>
</dbReference>
<keyword evidence="1" id="KW-1133">Transmembrane helix</keyword>
<reference evidence="2 3" key="1">
    <citation type="submission" date="2024-05" db="EMBL/GenBank/DDBJ databases">
        <authorList>
            <person name="Wallberg A."/>
        </authorList>
    </citation>
    <scope>NUCLEOTIDE SEQUENCE [LARGE SCALE GENOMIC DNA]</scope>
</reference>